<keyword evidence="2" id="KW-0808">Transferase</keyword>
<dbReference type="GO" id="GO:0006084">
    <property type="term" value="P:acetyl-CoA metabolic process"/>
    <property type="evidence" value="ECO:0007669"/>
    <property type="project" value="InterPro"/>
</dbReference>
<sequence>MIGINKIACYIPQNYLKMTSLASARGVDPKKFLIGIGQEKMAVVGGNEDSISMGLNSARRLLDSLTSEEKESIKLVIFATESSVDESKAGSLFFQQYLGLSSDARYFEIKEACYGATAGLDLAIDRVTLHPDEKVLIVASDIARYGLNSGGEVTQGAGSVAMLVENSLETAFETVYRPSYYAQNVPDFYRPMGCEEAIVDGPLSNQTYLQFFKHVFEDFFKSKPIMPEDLKMINFHMPYTKIGLKALNEIKDQINIDKFEEWVNLFNQGKSLNAEVGNIYTGSLYLNLLSNVLAGNLNKEDLIGMYSYGSGSQSEFYVLKAHAIPDLSSLSDLLINRQEVEIKTYEKMYQERSDELNQQFNSEGIRLGDFYLKEVVNGNRIYDQK</sequence>
<dbReference type="SUPFAM" id="SSF53901">
    <property type="entry name" value="Thiolase-like"/>
    <property type="match status" value="2"/>
</dbReference>
<organism evidence="5 6">
    <name type="scientific">Xylocopilactobacillus apis</name>
    <dbReference type="NCBI Taxonomy" id="2932183"/>
    <lineage>
        <taxon>Bacteria</taxon>
        <taxon>Bacillati</taxon>
        <taxon>Bacillota</taxon>
        <taxon>Bacilli</taxon>
        <taxon>Lactobacillales</taxon>
        <taxon>Lactobacillaceae</taxon>
        <taxon>Xylocopilactobacillus</taxon>
    </lineage>
</organism>
<evidence type="ECO:0000313" key="5">
    <source>
        <dbReference type="EMBL" id="BDR56788.1"/>
    </source>
</evidence>
<comment type="similarity">
    <text evidence="1">Belongs to the thiolase-like superfamily. HMG-CoA synthase family.</text>
</comment>
<dbReference type="RefSeq" id="WP_317695265.1">
    <property type="nucleotide sequence ID" value="NZ_AP026801.1"/>
</dbReference>
<dbReference type="PANTHER" id="PTHR43323">
    <property type="entry name" value="3-HYDROXY-3-METHYLGLUTARYL COENZYME A SYNTHASE"/>
    <property type="match status" value="1"/>
</dbReference>
<dbReference type="AlphaFoldDB" id="A0AAU9CZS7"/>
<evidence type="ECO:0000313" key="6">
    <source>
        <dbReference type="Proteomes" id="UP001321804"/>
    </source>
</evidence>
<evidence type="ECO:0000259" key="4">
    <source>
        <dbReference type="Pfam" id="PF08540"/>
    </source>
</evidence>
<dbReference type="GO" id="GO:0004421">
    <property type="term" value="F:hydroxymethylglutaryl-CoA synthase activity"/>
    <property type="evidence" value="ECO:0007669"/>
    <property type="project" value="InterPro"/>
</dbReference>
<dbReference type="PANTHER" id="PTHR43323:SF2">
    <property type="entry name" value="HYDROXYMETHYLGLUTARYL-COA SYNTHASE"/>
    <property type="match status" value="1"/>
</dbReference>
<dbReference type="KEGG" id="xak:KIMC2_13500"/>
<keyword evidence="6" id="KW-1185">Reference proteome</keyword>
<dbReference type="CDD" id="cd00827">
    <property type="entry name" value="init_cond_enzymes"/>
    <property type="match status" value="1"/>
</dbReference>
<dbReference type="InterPro" id="IPR013528">
    <property type="entry name" value="HMG_CoA_synth_N"/>
</dbReference>
<dbReference type="Pfam" id="PF08540">
    <property type="entry name" value="HMG_CoA_synt_C"/>
    <property type="match status" value="1"/>
</dbReference>
<evidence type="ECO:0000256" key="1">
    <source>
        <dbReference type="ARBA" id="ARBA00007061"/>
    </source>
</evidence>
<evidence type="ECO:0000256" key="2">
    <source>
        <dbReference type="ARBA" id="ARBA00022679"/>
    </source>
</evidence>
<dbReference type="Proteomes" id="UP001321804">
    <property type="component" value="Chromosome"/>
</dbReference>
<feature type="domain" description="Hydroxymethylglutaryl-coenzyme A synthase C-terminal" evidence="4">
    <location>
        <begin position="270"/>
        <end position="376"/>
    </location>
</feature>
<dbReference type="InterPro" id="IPR016039">
    <property type="entry name" value="Thiolase-like"/>
</dbReference>
<name>A0AAU9CZS7_9LACO</name>
<dbReference type="Gene3D" id="3.40.47.10">
    <property type="match status" value="2"/>
</dbReference>
<reference evidence="5 6" key="1">
    <citation type="journal article" date="2023" name="Microbiol. Spectr.">
        <title>Symbiosis of Carpenter Bees with Uncharacterized Lactic Acid Bacteria Showing NAD Auxotrophy.</title>
        <authorList>
            <person name="Kawasaki S."/>
            <person name="Ozawa K."/>
            <person name="Mori T."/>
            <person name="Yamamoto A."/>
            <person name="Ito M."/>
            <person name="Ohkuma M."/>
            <person name="Sakamoto M."/>
            <person name="Matsutani M."/>
        </authorList>
    </citation>
    <scope>NUCLEOTIDE SEQUENCE [LARGE SCALE GENOMIC DNA]</scope>
    <source>
        <strain evidence="5 6">KimC2</strain>
    </source>
</reference>
<dbReference type="Pfam" id="PF01154">
    <property type="entry name" value="HMG_CoA_synt_N"/>
    <property type="match status" value="1"/>
</dbReference>
<protein>
    <submittedName>
        <fullName evidence="5">Hydroxymethylglutaryl-CoA synthase</fullName>
    </submittedName>
</protein>
<dbReference type="EMBL" id="AP026801">
    <property type="protein sequence ID" value="BDR56788.1"/>
    <property type="molecule type" value="Genomic_DNA"/>
</dbReference>
<gene>
    <name evidence="5" type="ORF">KIMC2_13500</name>
</gene>
<accession>A0AAU9CZS7</accession>
<dbReference type="InterPro" id="IPR013746">
    <property type="entry name" value="HMG_CoA_synt_C_dom"/>
</dbReference>
<evidence type="ECO:0000259" key="3">
    <source>
        <dbReference type="Pfam" id="PF01154"/>
    </source>
</evidence>
<feature type="domain" description="Hydroxymethylglutaryl-coenzyme A synthase N-terminal" evidence="3">
    <location>
        <begin position="2"/>
        <end position="165"/>
    </location>
</feature>
<proteinExistence type="inferred from homology"/>